<accession>A0A284RGI0</accession>
<feature type="transmembrane region" description="Helical" evidence="1">
    <location>
        <begin position="53"/>
        <end position="76"/>
    </location>
</feature>
<dbReference type="EMBL" id="FUEG01000008">
    <property type="protein sequence ID" value="SJL07863.1"/>
    <property type="molecule type" value="Genomic_DNA"/>
</dbReference>
<evidence type="ECO:0000313" key="3">
    <source>
        <dbReference type="Proteomes" id="UP000219338"/>
    </source>
</evidence>
<keyword evidence="1" id="KW-0472">Membrane</keyword>
<evidence type="ECO:0000256" key="1">
    <source>
        <dbReference type="SAM" id="Phobius"/>
    </source>
</evidence>
<reference evidence="3" key="1">
    <citation type="journal article" date="2017" name="Nat. Ecol. Evol.">
        <title>Genome expansion and lineage-specific genetic innovations in the forest pathogenic fungi Armillaria.</title>
        <authorList>
            <person name="Sipos G."/>
            <person name="Prasanna A.N."/>
            <person name="Walter M.C."/>
            <person name="O'Connor E."/>
            <person name="Balint B."/>
            <person name="Krizsan K."/>
            <person name="Kiss B."/>
            <person name="Hess J."/>
            <person name="Varga T."/>
            <person name="Slot J."/>
            <person name="Riley R."/>
            <person name="Boka B."/>
            <person name="Rigling D."/>
            <person name="Barry K."/>
            <person name="Lee J."/>
            <person name="Mihaltcheva S."/>
            <person name="LaButti K."/>
            <person name="Lipzen A."/>
            <person name="Waldron R."/>
            <person name="Moloney N.M."/>
            <person name="Sperisen C."/>
            <person name="Kredics L."/>
            <person name="Vagvoelgyi C."/>
            <person name="Patrignani A."/>
            <person name="Fitzpatrick D."/>
            <person name="Nagy I."/>
            <person name="Doyle S."/>
            <person name="Anderson J.B."/>
            <person name="Grigoriev I.V."/>
            <person name="Gueldener U."/>
            <person name="Muensterkoetter M."/>
            <person name="Nagy L.G."/>
        </authorList>
    </citation>
    <scope>NUCLEOTIDE SEQUENCE [LARGE SCALE GENOMIC DNA]</scope>
    <source>
        <strain evidence="3">C18/9</strain>
    </source>
</reference>
<protein>
    <submittedName>
        <fullName evidence="2">Uncharacterized protein</fullName>
    </submittedName>
</protein>
<keyword evidence="1" id="KW-1133">Transmembrane helix</keyword>
<organism evidence="2 3">
    <name type="scientific">Armillaria ostoyae</name>
    <name type="common">Armillaria root rot fungus</name>
    <dbReference type="NCBI Taxonomy" id="47428"/>
    <lineage>
        <taxon>Eukaryota</taxon>
        <taxon>Fungi</taxon>
        <taxon>Dikarya</taxon>
        <taxon>Basidiomycota</taxon>
        <taxon>Agaricomycotina</taxon>
        <taxon>Agaricomycetes</taxon>
        <taxon>Agaricomycetidae</taxon>
        <taxon>Agaricales</taxon>
        <taxon>Marasmiineae</taxon>
        <taxon>Physalacriaceae</taxon>
        <taxon>Armillaria</taxon>
    </lineage>
</organism>
<name>A0A284RGI0_ARMOS</name>
<proteinExistence type="predicted"/>
<sequence length="106" mass="12110">MALPISPLLLFDVDFASVPMDIRVIPLLDYQDDKKYADVLRLKIEGIGKSGEFVLGLCALLFEYLTVLTLVLLNYIEMTKILVIGVNRLICLRWNTKRMTSELQYA</sequence>
<keyword evidence="1" id="KW-0812">Transmembrane</keyword>
<dbReference type="AlphaFoldDB" id="A0A284RGI0"/>
<keyword evidence="3" id="KW-1185">Reference proteome</keyword>
<dbReference type="Proteomes" id="UP000219338">
    <property type="component" value="Unassembled WGS sequence"/>
</dbReference>
<evidence type="ECO:0000313" key="2">
    <source>
        <dbReference type="EMBL" id="SJL07863.1"/>
    </source>
</evidence>
<gene>
    <name evidence="2" type="ORF">ARMOST_11217</name>
</gene>